<dbReference type="EMBL" id="JAAGVY010000002">
    <property type="protein sequence ID" value="NEN22196.1"/>
    <property type="molecule type" value="Genomic_DNA"/>
</dbReference>
<keyword evidence="6 7" id="KW-0472">Membrane</keyword>
<feature type="transmembrane region" description="Helical" evidence="7">
    <location>
        <begin position="83"/>
        <end position="102"/>
    </location>
</feature>
<dbReference type="InterPro" id="IPR017475">
    <property type="entry name" value="EPS_sugar_tfrase"/>
</dbReference>
<feature type="transmembrane region" description="Helical" evidence="7">
    <location>
        <begin position="12"/>
        <end position="29"/>
    </location>
</feature>
<dbReference type="Pfam" id="PF02397">
    <property type="entry name" value="Bac_transf"/>
    <property type="match status" value="1"/>
</dbReference>
<dbReference type="InterPro" id="IPR003362">
    <property type="entry name" value="Bact_transf"/>
</dbReference>
<dbReference type="Gene3D" id="3.40.50.720">
    <property type="entry name" value="NAD(P)-binding Rossmann-like Domain"/>
    <property type="match status" value="1"/>
</dbReference>
<dbReference type="PANTHER" id="PTHR30576:SF0">
    <property type="entry name" value="UNDECAPRENYL-PHOSPHATE N-ACETYLGALACTOSAMINYL 1-PHOSPHATE TRANSFERASE-RELATED"/>
    <property type="match status" value="1"/>
</dbReference>
<evidence type="ECO:0000256" key="5">
    <source>
        <dbReference type="ARBA" id="ARBA00022989"/>
    </source>
</evidence>
<dbReference type="GO" id="GO:0016020">
    <property type="term" value="C:membrane"/>
    <property type="evidence" value="ECO:0007669"/>
    <property type="project" value="UniProtKB-SubCell"/>
</dbReference>
<comment type="similarity">
    <text evidence="2">Belongs to the bacterial sugar transferase family.</text>
</comment>
<sequence length="470" mass="54836">MNQKTQVSKYIIADLMSAAVAWVLFYIFRKKFIEPLKFGYDIPFQFDERFYYGLMLIPLFWLALYALFGMYRNIYRRHRLRELGQVLLSSITGVIILFFLVLLDDEIASYVYYYKSLMVLFLLHFTLSFTLRIILTTQSVKRIHKRKIGFNTIIIGGNEEALNVYREMENMMPSPGFKFVGYVSVNGKDHLLQEELPWLGKFGEINRVIEEKQVEEVVIAIESSEHNNLGSIVSNLESMKVKIKIIPDIYDILSGSVKMSSIFGAPLIEINTEIMPSWQFFLKRLIDFFGSIFAIFILVPVYIILTILVKLSSPGPIFFKQERIGQHNRPFYIYKFRSMYLNSERKGPQLSSKHDPRITPIGRFMRKTRMDEIPQFFNVLKGDMSLVGPRPERQYYIDQIVKVAPHYRHLQKVKPGITSWGQVKYGYAENVEQMVARLKYDVLYIENMSLAIDIKILAYTIIIILKGSGK</sequence>
<evidence type="ECO:0000313" key="9">
    <source>
        <dbReference type="EMBL" id="NEN22196.1"/>
    </source>
</evidence>
<evidence type="ECO:0000313" key="10">
    <source>
        <dbReference type="Proteomes" id="UP000486602"/>
    </source>
</evidence>
<feature type="transmembrane region" description="Helical" evidence="7">
    <location>
        <begin position="288"/>
        <end position="311"/>
    </location>
</feature>
<evidence type="ECO:0000256" key="7">
    <source>
        <dbReference type="SAM" id="Phobius"/>
    </source>
</evidence>
<keyword evidence="3 9" id="KW-0808">Transferase</keyword>
<evidence type="ECO:0000256" key="1">
    <source>
        <dbReference type="ARBA" id="ARBA00004141"/>
    </source>
</evidence>
<feature type="transmembrane region" description="Helical" evidence="7">
    <location>
        <begin position="49"/>
        <end position="71"/>
    </location>
</feature>
<feature type="transmembrane region" description="Helical" evidence="7">
    <location>
        <begin position="114"/>
        <end position="135"/>
    </location>
</feature>
<keyword evidence="4 7" id="KW-0812">Transmembrane</keyword>
<evidence type="ECO:0000259" key="8">
    <source>
        <dbReference type="Pfam" id="PF02397"/>
    </source>
</evidence>
<comment type="caution">
    <text evidence="9">The sequence shown here is derived from an EMBL/GenBank/DDBJ whole genome shotgun (WGS) entry which is preliminary data.</text>
</comment>
<protein>
    <submittedName>
        <fullName evidence="9">Sugar transferase</fullName>
    </submittedName>
</protein>
<gene>
    <name evidence="9" type="ORF">G3O08_01595</name>
</gene>
<evidence type="ECO:0000256" key="2">
    <source>
        <dbReference type="ARBA" id="ARBA00006464"/>
    </source>
</evidence>
<evidence type="ECO:0000256" key="4">
    <source>
        <dbReference type="ARBA" id="ARBA00022692"/>
    </source>
</evidence>
<feature type="domain" description="Bacterial sugar transferase" evidence="8">
    <location>
        <begin position="283"/>
        <end position="465"/>
    </location>
</feature>
<comment type="subcellular location">
    <subcellularLocation>
        <location evidence="1">Membrane</location>
        <topology evidence="1">Multi-pass membrane protein</topology>
    </subcellularLocation>
</comment>
<reference evidence="9 10" key="1">
    <citation type="submission" date="2020-02" db="EMBL/GenBank/DDBJ databases">
        <title>Out from the shadows clarifying the taxonomy of the family Cryomorphaceae and related taxa by utilizing the GTDB taxonomic framework.</title>
        <authorList>
            <person name="Bowman J.P."/>
        </authorList>
    </citation>
    <scope>NUCLEOTIDE SEQUENCE [LARGE SCALE GENOMIC DNA]</scope>
    <source>
        <strain evidence="9 10">QSSC 1-22</strain>
    </source>
</reference>
<accession>A0A7K3WKM1</accession>
<dbReference type="GO" id="GO:0016780">
    <property type="term" value="F:phosphotransferase activity, for other substituted phosphate groups"/>
    <property type="evidence" value="ECO:0007669"/>
    <property type="project" value="TreeGrafter"/>
</dbReference>
<name>A0A7K3WKM1_9FLAO</name>
<proteinExistence type="inferred from homology"/>
<dbReference type="NCBIfam" id="TIGR03025">
    <property type="entry name" value="EPS_sugtrans"/>
    <property type="match status" value="1"/>
</dbReference>
<keyword evidence="10" id="KW-1185">Reference proteome</keyword>
<organism evidence="9 10">
    <name type="scientific">Cryomorpha ignava</name>
    <dbReference type="NCBI Taxonomy" id="101383"/>
    <lineage>
        <taxon>Bacteria</taxon>
        <taxon>Pseudomonadati</taxon>
        <taxon>Bacteroidota</taxon>
        <taxon>Flavobacteriia</taxon>
        <taxon>Flavobacteriales</taxon>
        <taxon>Cryomorphaceae</taxon>
        <taxon>Cryomorpha</taxon>
    </lineage>
</organism>
<dbReference type="PANTHER" id="PTHR30576">
    <property type="entry name" value="COLANIC BIOSYNTHESIS UDP-GLUCOSE LIPID CARRIER TRANSFERASE"/>
    <property type="match status" value="1"/>
</dbReference>
<dbReference type="RefSeq" id="WP_163282922.1">
    <property type="nucleotide sequence ID" value="NZ_JAAGVY010000002.1"/>
</dbReference>
<evidence type="ECO:0000256" key="3">
    <source>
        <dbReference type="ARBA" id="ARBA00022679"/>
    </source>
</evidence>
<evidence type="ECO:0000256" key="6">
    <source>
        <dbReference type="ARBA" id="ARBA00023136"/>
    </source>
</evidence>
<dbReference type="AlphaFoldDB" id="A0A7K3WKM1"/>
<dbReference type="Pfam" id="PF13727">
    <property type="entry name" value="CoA_binding_3"/>
    <property type="match status" value="1"/>
</dbReference>
<keyword evidence="5 7" id="KW-1133">Transmembrane helix</keyword>
<dbReference type="Proteomes" id="UP000486602">
    <property type="component" value="Unassembled WGS sequence"/>
</dbReference>